<gene>
    <name evidence="11" type="ORF">GCM10017771_52990</name>
</gene>
<dbReference type="InterPro" id="IPR016032">
    <property type="entry name" value="Sig_transdc_resp-reg_C-effctor"/>
</dbReference>
<evidence type="ECO:0000256" key="5">
    <source>
        <dbReference type="ARBA" id="ARBA00023125"/>
    </source>
</evidence>
<keyword evidence="3" id="KW-0902">Two-component regulatory system</keyword>
<feature type="domain" description="OmpR/PhoB-type" evidence="9">
    <location>
        <begin position="17"/>
        <end position="101"/>
    </location>
</feature>
<evidence type="ECO:0000256" key="1">
    <source>
        <dbReference type="ARBA" id="ARBA00005820"/>
    </source>
</evidence>
<feature type="repeat" description="TPR" evidence="7">
    <location>
        <begin position="737"/>
        <end position="770"/>
    </location>
</feature>
<evidence type="ECO:0000313" key="12">
    <source>
        <dbReference type="Proteomes" id="UP000603227"/>
    </source>
</evidence>
<dbReference type="Pfam" id="PF03704">
    <property type="entry name" value="BTAD"/>
    <property type="match status" value="1"/>
</dbReference>
<evidence type="ECO:0000259" key="9">
    <source>
        <dbReference type="SMART" id="SM00862"/>
    </source>
</evidence>
<dbReference type="EMBL" id="BNAT01000020">
    <property type="protein sequence ID" value="GHE35269.1"/>
    <property type="molecule type" value="Genomic_DNA"/>
</dbReference>
<dbReference type="InterPro" id="IPR042197">
    <property type="entry name" value="Apaf_helical"/>
</dbReference>
<dbReference type="InterPro" id="IPR027417">
    <property type="entry name" value="P-loop_NTPase"/>
</dbReference>
<dbReference type="GO" id="GO:0043531">
    <property type="term" value="F:ADP binding"/>
    <property type="evidence" value="ECO:0007669"/>
    <property type="project" value="InterPro"/>
</dbReference>
<name>A0A919DD83_9ACTN</name>
<dbReference type="InterPro" id="IPR011990">
    <property type="entry name" value="TPR-like_helical_dom_sf"/>
</dbReference>
<comment type="similarity">
    <text evidence="1">Belongs to the AfsR/DnrI/RedD regulatory family.</text>
</comment>
<dbReference type="InterPro" id="IPR051677">
    <property type="entry name" value="AfsR-DnrI-RedD_regulator"/>
</dbReference>
<dbReference type="InterPro" id="IPR019734">
    <property type="entry name" value="TPR_rpt"/>
</dbReference>
<dbReference type="Pfam" id="PF00931">
    <property type="entry name" value="NB-ARC"/>
    <property type="match status" value="1"/>
</dbReference>
<dbReference type="SMART" id="SM01043">
    <property type="entry name" value="BTAD"/>
    <property type="match status" value="1"/>
</dbReference>
<dbReference type="Gene3D" id="1.10.10.10">
    <property type="entry name" value="Winged helix-like DNA-binding domain superfamily/Winged helix DNA-binding domain"/>
    <property type="match status" value="1"/>
</dbReference>
<dbReference type="Gene3D" id="1.25.40.10">
    <property type="entry name" value="Tetratricopeptide repeat domain"/>
    <property type="match status" value="2"/>
</dbReference>
<reference evidence="11" key="1">
    <citation type="journal article" date="2014" name="Int. J. Syst. Evol. Microbiol.">
        <title>Complete genome sequence of Corynebacterium casei LMG S-19264T (=DSM 44701T), isolated from a smear-ripened cheese.</title>
        <authorList>
            <consortium name="US DOE Joint Genome Institute (JGI-PGF)"/>
            <person name="Walter F."/>
            <person name="Albersmeier A."/>
            <person name="Kalinowski J."/>
            <person name="Ruckert C."/>
        </authorList>
    </citation>
    <scope>NUCLEOTIDE SEQUENCE</scope>
    <source>
        <strain evidence="11">CGMCC 4.7403</strain>
    </source>
</reference>
<keyword evidence="2" id="KW-0677">Repeat</keyword>
<evidence type="ECO:0000256" key="7">
    <source>
        <dbReference type="PROSITE-ProRule" id="PRU00339"/>
    </source>
</evidence>
<dbReference type="PANTHER" id="PTHR35807">
    <property type="entry name" value="TRANSCRIPTIONAL REGULATOR REDD-RELATED"/>
    <property type="match status" value="1"/>
</dbReference>
<dbReference type="SUPFAM" id="SSF48452">
    <property type="entry name" value="TPR-like"/>
    <property type="match status" value="2"/>
</dbReference>
<feature type="compositionally biased region" description="Pro residues" evidence="8">
    <location>
        <begin position="267"/>
        <end position="282"/>
    </location>
</feature>
<protein>
    <submittedName>
        <fullName evidence="11">SARP family transcriptional regulator</fullName>
    </submittedName>
</protein>
<evidence type="ECO:0000256" key="3">
    <source>
        <dbReference type="ARBA" id="ARBA00023012"/>
    </source>
</evidence>
<dbReference type="Pfam" id="PF13424">
    <property type="entry name" value="TPR_12"/>
    <property type="match status" value="2"/>
</dbReference>
<dbReference type="Proteomes" id="UP000603227">
    <property type="component" value="Unassembled WGS sequence"/>
</dbReference>
<organism evidence="11 12">
    <name type="scientific">Streptomyces capitiformicae</name>
    <dbReference type="NCBI Taxonomy" id="2014920"/>
    <lineage>
        <taxon>Bacteria</taxon>
        <taxon>Bacillati</taxon>
        <taxon>Actinomycetota</taxon>
        <taxon>Actinomycetes</taxon>
        <taxon>Kitasatosporales</taxon>
        <taxon>Streptomycetaceae</taxon>
        <taxon>Streptomyces</taxon>
    </lineage>
</organism>
<dbReference type="SUPFAM" id="SSF46894">
    <property type="entry name" value="C-terminal effector domain of the bipartite response regulators"/>
    <property type="match status" value="1"/>
</dbReference>
<proteinExistence type="inferred from homology"/>
<evidence type="ECO:0000256" key="6">
    <source>
        <dbReference type="ARBA" id="ARBA00023163"/>
    </source>
</evidence>
<keyword evidence="5" id="KW-0238">DNA-binding</keyword>
<evidence type="ECO:0000256" key="8">
    <source>
        <dbReference type="SAM" id="MobiDB-lite"/>
    </source>
</evidence>
<dbReference type="CDD" id="cd15831">
    <property type="entry name" value="BTAD"/>
    <property type="match status" value="1"/>
</dbReference>
<dbReference type="Gene3D" id="3.40.50.300">
    <property type="entry name" value="P-loop containing nucleotide triphosphate hydrolases"/>
    <property type="match status" value="1"/>
</dbReference>
<dbReference type="Gene3D" id="1.10.8.430">
    <property type="entry name" value="Helical domain of apoptotic protease-activating factors"/>
    <property type="match status" value="1"/>
</dbReference>
<dbReference type="InterPro" id="IPR002182">
    <property type="entry name" value="NB-ARC"/>
</dbReference>
<dbReference type="PRINTS" id="PR00364">
    <property type="entry name" value="DISEASERSIST"/>
</dbReference>
<dbReference type="PROSITE" id="PS50005">
    <property type="entry name" value="TPR"/>
    <property type="match status" value="2"/>
</dbReference>
<evidence type="ECO:0000313" key="11">
    <source>
        <dbReference type="EMBL" id="GHE35269.1"/>
    </source>
</evidence>
<evidence type="ECO:0000259" key="10">
    <source>
        <dbReference type="SMART" id="SM01043"/>
    </source>
</evidence>
<dbReference type="InterPro" id="IPR005158">
    <property type="entry name" value="BTAD"/>
</dbReference>
<dbReference type="GO" id="GO:0006355">
    <property type="term" value="P:regulation of DNA-templated transcription"/>
    <property type="evidence" value="ECO:0007669"/>
    <property type="project" value="InterPro"/>
</dbReference>
<sequence length="947" mass="102817">MDTELGVLGSVEARIAGRPVDLGPARQRCVLAVLVVEANHHVPVDELTYRVWGHSPPREPRGSLYSYLSRLRRVLGDAEDVRLDRQAGGYLLTVDPGAVDLHRFRDLIARARAATDEAAAAALFDDALGLWRGPAFGTLDTPWLSDLRDVLAQERVTAQLDRNDIQLSRGRHAELIAGLLALTAEHPLDERLAGQYMLALYRSGRPSSALAVYQDIHDRLAEELGTSPHPSLQDLHQEILRSSPSLAVSPTAPASAHAQDTTAPQSLPDPSPGPVPPPVPVAQQLPAPPPAFVGRTREIGLLDRLVDRDGEAETTVGIAAITGTGGVGKTCLALRWAHDNVDRFPDGHLYTNLRGFDATGRPTPPDEVLRAFLEALGTAPGAIPAGADAQAGLYRTLTAGRRMLILLDNAHDTDQVLPLLPGGSSCTVVVTSRRQLTGLTCAHGARPLALDALVPDEARRLFSRHLGSERVGAEPRDATRILERCAGLPLAISILAARAAANPSFPLQALASELDAAWESLDAFDGGDRSADLRAVFSWSYAALDTGPRRLFRLLGTHPGPDIATPAAAAVAGLGPRETRSLLVELARAHLVSEHAPGRYTLHDLLREYAVELSAEDPETPQALLRGVDHSLHTAHACDRLLWPHRDPITLTAAVPGAAPVQHADDREALQWFETEHAVLAATVEQTRRAGLHRHTCQLAWALSTYHGRKGKWHDVIATQTAALEAATALDDPSEQARAHRELGCAYNEIGRHDEADDHLARALELYHALEDHKGEAQTHLVLGWICDRFGDQREALHHDLLALELFQAVGHLAGQARALNAVGWDYAQLSEYESAAAHCRAALAVQQKLGDRRGEANTWDSLGFAYQHLGDYEEAVVCYHSSLALNEENGHRFNLFENLDHLGDVHLAMGDEEAARDYWRQSVTILRELGSYDADIDRITAKMHSA</sequence>
<dbReference type="GO" id="GO:0003677">
    <property type="term" value="F:DNA binding"/>
    <property type="evidence" value="ECO:0007669"/>
    <property type="project" value="UniProtKB-KW"/>
</dbReference>
<feature type="region of interest" description="Disordered" evidence="8">
    <location>
        <begin position="246"/>
        <end position="282"/>
    </location>
</feature>
<dbReference type="GO" id="GO:0000160">
    <property type="term" value="P:phosphorelay signal transduction system"/>
    <property type="evidence" value="ECO:0007669"/>
    <property type="project" value="UniProtKB-KW"/>
</dbReference>
<keyword evidence="12" id="KW-1185">Reference proteome</keyword>
<dbReference type="InterPro" id="IPR001867">
    <property type="entry name" value="OmpR/PhoB-type_DNA-bd"/>
</dbReference>
<keyword evidence="6" id="KW-0804">Transcription</keyword>
<dbReference type="SMART" id="SM00862">
    <property type="entry name" value="Trans_reg_C"/>
    <property type="match status" value="1"/>
</dbReference>
<keyword evidence="4" id="KW-0805">Transcription regulation</keyword>
<dbReference type="PANTHER" id="PTHR35807:SF1">
    <property type="entry name" value="TRANSCRIPTIONAL REGULATOR REDD"/>
    <property type="match status" value="1"/>
</dbReference>
<feature type="repeat" description="TPR" evidence="7">
    <location>
        <begin position="857"/>
        <end position="890"/>
    </location>
</feature>
<dbReference type="SUPFAM" id="SSF52540">
    <property type="entry name" value="P-loop containing nucleoside triphosphate hydrolases"/>
    <property type="match status" value="1"/>
</dbReference>
<feature type="domain" description="Bacterial transcriptional activator" evidence="10">
    <location>
        <begin position="99"/>
        <end position="240"/>
    </location>
</feature>
<keyword evidence="7" id="KW-0802">TPR repeat</keyword>
<evidence type="ECO:0000256" key="2">
    <source>
        <dbReference type="ARBA" id="ARBA00022737"/>
    </source>
</evidence>
<dbReference type="AlphaFoldDB" id="A0A919DD83"/>
<dbReference type="InterPro" id="IPR036388">
    <property type="entry name" value="WH-like_DNA-bd_sf"/>
</dbReference>
<evidence type="ECO:0000256" key="4">
    <source>
        <dbReference type="ARBA" id="ARBA00023015"/>
    </source>
</evidence>
<dbReference type="SMART" id="SM00028">
    <property type="entry name" value="TPR"/>
    <property type="match status" value="5"/>
</dbReference>
<accession>A0A919DD83</accession>
<reference evidence="11" key="2">
    <citation type="submission" date="2020-09" db="EMBL/GenBank/DDBJ databases">
        <authorList>
            <person name="Sun Q."/>
            <person name="Zhou Y."/>
        </authorList>
    </citation>
    <scope>NUCLEOTIDE SEQUENCE</scope>
    <source>
        <strain evidence="11">CGMCC 4.7403</strain>
    </source>
</reference>
<dbReference type="RefSeq" id="WP_189784956.1">
    <property type="nucleotide sequence ID" value="NZ_BNAT01000020.1"/>
</dbReference>
<comment type="caution">
    <text evidence="11">The sequence shown here is derived from an EMBL/GenBank/DDBJ whole genome shotgun (WGS) entry which is preliminary data.</text>
</comment>